<dbReference type="InterPro" id="IPR002797">
    <property type="entry name" value="Polysacc_synth"/>
</dbReference>
<sequence length="329" mass="36619">MTSNSRRKQILAGTFLLTAAAFIAKFLSAVYRVPFQNMVGNVGFYVYQQIYPIYGIGMTVALNGLPLFISKLVVDIKDPRDQMAVIYRIQLLVTILSVTFFLGLQFGATWIAAAMSDVRLAPVIKAVSWMFLLGPFLATWRGYFQGRMNMRPTAYSQVIEQVVRVTFILVSAAWAVHHFANPYQIGTLAMFSAPIAGVCALLVLYVSLCRTRLPKSSHRQVYTRLLSRILFEGGTLCLVSAVMLLLQLVDSFSVVSGLRDFGLSFSTAQNIKGIYDRSQTLVQLGMVVTIASTTAVLPNLSLAHARSHETTFDHLARTLCGSTWHYHWQ</sequence>
<dbReference type="CDD" id="cd13124">
    <property type="entry name" value="MATE_SpoVB_like"/>
    <property type="match status" value="1"/>
</dbReference>
<organism evidence="7 8">
    <name type="scientific">Lentilactobacillus farraginis DSM 18382 = JCM 14108</name>
    <dbReference type="NCBI Taxonomy" id="1423743"/>
    <lineage>
        <taxon>Bacteria</taxon>
        <taxon>Bacillati</taxon>
        <taxon>Bacillota</taxon>
        <taxon>Bacilli</taxon>
        <taxon>Lactobacillales</taxon>
        <taxon>Lactobacillaceae</taxon>
        <taxon>Lentilactobacillus</taxon>
    </lineage>
</organism>
<keyword evidence="4 6" id="KW-1133">Transmembrane helix</keyword>
<evidence type="ECO:0000256" key="5">
    <source>
        <dbReference type="ARBA" id="ARBA00023136"/>
    </source>
</evidence>
<evidence type="ECO:0000256" key="3">
    <source>
        <dbReference type="ARBA" id="ARBA00022692"/>
    </source>
</evidence>
<feature type="transmembrane region" description="Helical" evidence="6">
    <location>
        <begin position="120"/>
        <end position="140"/>
    </location>
</feature>
<evidence type="ECO:0000256" key="4">
    <source>
        <dbReference type="ARBA" id="ARBA00022989"/>
    </source>
</evidence>
<name>X0PH81_9LACO</name>
<dbReference type="InterPro" id="IPR050833">
    <property type="entry name" value="Poly_Biosynth_Transport"/>
</dbReference>
<dbReference type="PANTHER" id="PTHR30250">
    <property type="entry name" value="PST FAMILY PREDICTED COLANIC ACID TRANSPORTER"/>
    <property type="match status" value="1"/>
</dbReference>
<keyword evidence="5 6" id="KW-0472">Membrane</keyword>
<dbReference type="EMBL" id="BAKI01000010">
    <property type="protein sequence ID" value="GAF36377.1"/>
    <property type="molecule type" value="Genomic_DNA"/>
</dbReference>
<accession>X0PH81</accession>
<dbReference type="PANTHER" id="PTHR30250:SF29">
    <property type="entry name" value="POLYSACCHARIDE BIOSYNTHESIS PROTEIN C-TERMINAL DOMAIN-CONTAINING PROTEIN"/>
    <property type="match status" value="1"/>
</dbReference>
<protein>
    <submittedName>
        <fullName evidence="7">Low temperature requirement B protein</fullName>
    </submittedName>
</protein>
<dbReference type="InterPro" id="IPR024923">
    <property type="entry name" value="PG_synth_SpoVB"/>
</dbReference>
<comment type="subcellular location">
    <subcellularLocation>
        <location evidence="1">Cell membrane</location>
        <topology evidence="1">Multi-pass membrane protein</topology>
    </subcellularLocation>
</comment>
<dbReference type="Proteomes" id="UP000019488">
    <property type="component" value="Unassembled WGS sequence"/>
</dbReference>
<evidence type="ECO:0000256" key="1">
    <source>
        <dbReference type="ARBA" id="ARBA00004651"/>
    </source>
</evidence>
<evidence type="ECO:0000313" key="8">
    <source>
        <dbReference type="Proteomes" id="UP000019488"/>
    </source>
</evidence>
<feature type="transmembrane region" description="Helical" evidence="6">
    <location>
        <begin position="53"/>
        <end position="74"/>
    </location>
</feature>
<feature type="transmembrane region" description="Helical" evidence="6">
    <location>
        <begin position="281"/>
        <end position="300"/>
    </location>
</feature>
<dbReference type="STRING" id="1423743.FD41_GL002512"/>
<evidence type="ECO:0000256" key="6">
    <source>
        <dbReference type="SAM" id="Phobius"/>
    </source>
</evidence>
<evidence type="ECO:0000313" key="7">
    <source>
        <dbReference type="EMBL" id="GAF36377.1"/>
    </source>
</evidence>
<proteinExistence type="predicted"/>
<feature type="transmembrane region" description="Helical" evidence="6">
    <location>
        <begin position="161"/>
        <end position="179"/>
    </location>
</feature>
<reference evidence="7" key="1">
    <citation type="journal article" date="2014" name="Genome Announc.">
        <title>Draft Genome Sequences of Two Lactobacillus Strains, L. farraginis JCM 14108T and L. composti JCM 14202T, Isolated from Compost of Distilled Shochu Residue.</title>
        <authorList>
            <person name="Yuki M."/>
            <person name="Oshima K."/>
            <person name="Suda W."/>
            <person name="Kitahara M."/>
            <person name="Kitamura K."/>
            <person name="Iida T."/>
            <person name="Hattori M."/>
            <person name="Ohkuma M."/>
        </authorList>
    </citation>
    <scope>NUCLEOTIDE SEQUENCE [LARGE SCALE GENOMIC DNA]</scope>
    <source>
        <strain evidence="7">JCM 14108</strain>
    </source>
</reference>
<gene>
    <name evidence="7" type="ORF">JCM14108_1343</name>
</gene>
<dbReference type="Pfam" id="PF01943">
    <property type="entry name" value="Polysacc_synt"/>
    <property type="match status" value="1"/>
</dbReference>
<feature type="transmembrane region" description="Helical" evidence="6">
    <location>
        <begin position="185"/>
        <end position="208"/>
    </location>
</feature>
<dbReference type="RefSeq" id="WP_237745726.1">
    <property type="nucleotide sequence ID" value="NZ_BAKI01000010.1"/>
</dbReference>
<feature type="transmembrane region" description="Helical" evidence="6">
    <location>
        <begin position="86"/>
        <end position="108"/>
    </location>
</feature>
<dbReference type="AlphaFoldDB" id="X0PH81"/>
<dbReference type="eggNOG" id="COG2244">
    <property type="taxonomic scope" value="Bacteria"/>
</dbReference>
<keyword evidence="3 6" id="KW-0812">Transmembrane</keyword>
<evidence type="ECO:0000256" key="2">
    <source>
        <dbReference type="ARBA" id="ARBA00022475"/>
    </source>
</evidence>
<keyword evidence="2" id="KW-1003">Cell membrane</keyword>
<comment type="caution">
    <text evidence="7">The sequence shown here is derived from an EMBL/GenBank/DDBJ whole genome shotgun (WGS) entry which is preliminary data.</text>
</comment>
<dbReference type="GO" id="GO:0005886">
    <property type="term" value="C:plasma membrane"/>
    <property type="evidence" value="ECO:0007669"/>
    <property type="project" value="UniProtKB-SubCell"/>
</dbReference>
<feature type="transmembrane region" description="Helical" evidence="6">
    <location>
        <begin position="229"/>
        <end position="249"/>
    </location>
</feature>